<dbReference type="AlphaFoldDB" id="A0A6L3KTP9"/>
<feature type="non-terminal residue" evidence="6">
    <location>
        <position position="1"/>
    </location>
</feature>
<evidence type="ECO:0000256" key="3">
    <source>
        <dbReference type="ARBA" id="ARBA00022801"/>
    </source>
</evidence>
<dbReference type="EMBL" id="VVYP01000008">
    <property type="protein sequence ID" value="KAA5463884.1"/>
    <property type="molecule type" value="Genomic_DNA"/>
</dbReference>
<sequence>DAQPYKYNGKELDSKGGLDWYDYGARMYDAALGRFMKTDRFSEKYVSLSPYQYGANNPVNNIDVNGDSIWYTRNGDIVTMHVTAKIFNNSSDNINMARAAKDIVSDIKSTYEGKFEWSDNKTYNLKVDMDLKVATSMKDVENSDHLFVLADSDSKGARGATSMLGGKVMTLASSDFANNNWLSNNLSYNKTFTATHEFGHAIGLSHSQNPFNIMKQGGVVHNSNSNQRVIMLQQQNNLNNNLVVDIYNLGLKWR</sequence>
<keyword evidence="1 6" id="KW-0645">Protease</keyword>
<dbReference type="Pfam" id="PF00413">
    <property type="entry name" value="Peptidase_M10"/>
    <property type="match status" value="1"/>
</dbReference>
<evidence type="ECO:0000256" key="1">
    <source>
        <dbReference type="ARBA" id="ARBA00022670"/>
    </source>
</evidence>
<dbReference type="Proteomes" id="UP000475905">
    <property type="component" value="Unassembled WGS sequence"/>
</dbReference>
<dbReference type="InterPro" id="IPR001818">
    <property type="entry name" value="Pept_M10_metallopeptidase"/>
</dbReference>
<keyword evidence="3" id="KW-0378">Hydrolase</keyword>
<dbReference type="GO" id="GO:0031012">
    <property type="term" value="C:extracellular matrix"/>
    <property type="evidence" value="ECO:0007669"/>
    <property type="project" value="InterPro"/>
</dbReference>
<proteinExistence type="predicted"/>
<dbReference type="InterPro" id="IPR050708">
    <property type="entry name" value="T6SS_VgrG/RHS"/>
</dbReference>
<dbReference type="GO" id="GO:0004222">
    <property type="term" value="F:metalloendopeptidase activity"/>
    <property type="evidence" value="ECO:0007669"/>
    <property type="project" value="InterPro"/>
</dbReference>
<evidence type="ECO:0000256" key="2">
    <source>
        <dbReference type="ARBA" id="ARBA00022723"/>
    </source>
</evidence>
<keyword evidence="6" id="KW-0482">Metalloprotease</keyword>
<organism evidence="6 7">
    <name type="scientific">Bacteroides caccae</name>
    <dbReference type="NCBI Taxonomy" id="47678"/>
    <lineage>
        <taxon>Bacteria</taxon>
        <taxon>Pseudomonadati</taxon>
        <taxon>Bacteroidota</taxon>
        <taxon>Bacteroidia</taxon>
        <taxon>Bacteroidales</taxon>
        <taxon>Bacteroidaceae</taxon>
        <taxon>Bacteroides</taxon>
    </lineage>
</organism>
<evidence type="ECO:0000259" key="5">
    <source>
        <dbReference type="Pfam" id="PF00413"/>
    </source>
</evidence>
<dbReference type="InterPro" id="IPR024079">
    <property type="entry name" value="MetalloPept_cat_dom_sf"/>
</dbReference>
<gene>
    <name evidence="6" type="ORF">F2Y36_08220</name>
</gene>
<dbReference type="Gene3D" id="3.40.390.10">
    <property type="entry name" value="Collagenase (Catalytic Domain)"/>
    <property type="match status" value="1"/>
</dbReference>
<keyword evidence="4" id="KW-0862">Zinc</keyword>
<dbReference type="Gene3D" id="2.180.10.10">
    <property type="entry name" value="RHS repeat-associated core"/>
    <property type="match status" value="1"/>
</dbReference>
<accession>A0A6L3KTP9</accession>
<dbReference type="PANTHER" id="PTHR32305">
    <property type="match status" value="1"/>
</dbReference>
<evidence type="ECO:0000313" key="6">
    <source>
        <dbReference type="EMBL" id="KAA5463884.1"/>
    </source>
</evidence>
<name>A0A6L3KTP9_9BACE</name>
<dbReference type="NCBIfam" id="TIGR03696">
    <property type="entry name" value="Rhs_assc_core"/>
    <property type="match status" value="1"/>
</dbReference>
<dbReference type="RefSeq" id="WP_149935172.1">
    <property type="nucleotide sequence ID" value="NZ_JBEJHQ010000011.1"/>
</dbReference>
<dbReference type="InterPro" id="IPR022385">
    <property type="entry name" value="Rhs_assc_core"/>
</dbReference>
<evidence type="ECO:0000313" key="7">
    <source>
        <dbReference type="Proteomes" id="UP000475905"/>
    </source>
</evidence>
<keyword evidence="2" id="KW-0479">Metal-binding</keyword>
<comment type="caution">
    <text evidence="6">The sequence shown here is derived from an EMBL/GenBank/DDBJ whole genome shotgun (WGS) entry which is preliminary data.</text>
</comment>
<protein>
    <submittedName>
        <fullName evidence="6">Matrixin family metalloprotease</fullName>
    </submittedName>
</protein>
<dbReference type="SUPFAM" id="SSF55486">
    <property type="entry name" value="Metalloproteases ('zincins'), catalytic domain"/>
    <property type="match status" value="1"/>
</dbReference>
<reference evidence="6 7" key="1">
    <citation type="journal article" date="2019" name="Nat. Med.">
        <title>A library of human gut bacterial isolates paired with longitudinal multiomics data enables mechanistic microbiome research.</title>
        <authorList>
            <person name="Poyet M."/>
            <person name="Groussin M."/>
            <person name="Gibbons S.M."/>
            <person name="Avila-Pacheco J."/>
            <person name="Jiang X."/>
            <person name="Kearney S.M."/>
            <person name="Perrotta A.R."/>
            <person name="Berdy B."/>
            <person name="Zhao S."/>
            <person name="Lieberman T.D."/>
            <person name="Swanson P.K."/>
            <person name="Smith M."/>
            <person name="Roesemann S."/>
            <person name="Alexander J.E."/>
            <person name="Rich S.A."/>
            <person name="Livny J."/>
            <person name="Vlamakis H."/>
            <person name="Clish C."/>
            <person name="Bullock K."/>
            <person name="Deik A."/>
            <person name="Scott J."/>
            <person name="Pierce K.A."/>
            <person name="Xavier R.J."/>
            <person name="Alm E.J."/>
        </authorList>
    </citation>
    <scope>NUCLEOTIDE SEQUENCE [LARGE SCALE GENOMIC DNA]</scope>
    <source>
        <strain evidence="6 7">BIOML-A31</strain>
    </source>
</reference>
<dbReference type="GO" id="GO:0008270">
    <property type="term" value="F:zinc ion binding"/>
    <property type="evidence" value="ECO:0007669"/>
    <property type="project" value="InterPro"/>
</dbReference>
<dbReference type="GO" id="GO:0006508">
    <property type="term" value="P:proteolysis"/>
    <property type="evidence" value="ECO:0007669"/>
    <property type="project" value="UniProtKB-KW"/>
</dbReference>
<feature type="domain" description="Peptidase M10 metallopeptidase" evidence="5">
    <location>
        <begin position="114"/>
        <end position="216"/>
    </location>
</feature>
<dbReference type="PANTHER" id="PTHR32305:SF15">
    <property type="entry name" value="PROTEIN RHSA-RELATED"/>
    <property type="match status" value="1"/>
</dbReference>
<evidence type="ECO:0000256" key="4">
    <source>
        <dbReference type="ARBA" id="ARBA00022833"/>
    </source>
</evidence>